<feature type="domain" description="HTH luxR-type" evidence="4">
    <location>
        <begin position="185"/>
        <end position="250"/>
    </location>
</feature>
<dbReference type="GO" id="GO:0006355">
    <property type="term" value="P:regulation of DNA-templated transcription"/>
    <property type="evidence" value="ECO:0007669"/>
    <property type="project" value="InterPro"/>
</dbReference>
<protein>
    <submittedName>
        <fullName evidence="5">LuxR family transcriptional regulator</fullName>
    </submittedName>
</protein>
<dbReference type="EMBL" id="DNAA01000240">
    <property type="protein sequence ID" value="HBA09883.1"/>
    <property type="molecule type" value="Genomic_DNA"/>
</dbReference>
<evidence type="ECO:0000256" key="2">
    <source>
        <dbReference type="ARBA" id="ARBA00023125"/>
    </source>
</evidence>
<dbReference type="SUPFAM" id="SSF46894">
    <property type="entry name" value="C-terminal effector domain of the bipartite response regulators"/>
    <property type="match status" value="1"/>
</dbReference>
<keyword evidence="3" id="KW-0804">Transcription</keyword>
<dbReference type="GO" id="GO:0003677">
    <property type="term" value="F:DNA binding"/>
    <property type="evidence" value="ECO:0007669"/>
    <property type="project" value="UniProtKB-KW"/>
</dbReference>
<evidence type="ECO:0000259" key="4">
    <source>
        <dbReference type="PROSITE" id="PS50043"/>
    </source>
</evidence>
<dbReference type="PROSITE" id="PS50043">
    <property type="entry name" value="HTH_LUXR_2"/>
    <property type="match status" value="1"/>
</dbReference>
<evidence type="ECO:0000313" key="5">
    <source>
        <dbReference type="EMBL" id="HBA09883.1"/>
    </source>
</evidence>
<dbReference type="SUPFAM" id="SSF55781">
    <property type="entry name" value="GAF domain-like"/>
    <property type="match status" value="1"/>
</dbReference>
<dbReference type="Gene3D" id="1.10.10.10">
    <property type="entry name" value="Winged helix-like DNA-binding domain superfamily/Winged helix DNA-binding domain"/>
    <property type="match status" value="1"/>
</dbReference>
<accession>A0A351RCW2</accession>
<gene>
    <name evidence="5" type="ORF">DCW48_10345</name>
</gene>
<keyword evidence="1" id="KW-0805">Transcription regulation</keyword>
<dbReference type="SMART" id="SM00421">
    <property type="entry name" value="HTH_LUXR"/>
    <property type="match status" value="1"/>
</dbReference>
<comment type="caution">
    <text evidence="5">The sequence shown here is derived from an EMBL/GenBank/DDBJ whole genome shotgun (WGS) entry which is preliminary data.</text>
</comment>
<evidence type="ECO:0000313" key="6">
    <source>
        <dbReference type="Proteomes" id="UP000264313"/>
    </source>
</evidence>
<dbReference type="AlphaFoldDB" id="A0A351RCW2"/>
<organism evidence="5 6">
    <name type="scientific">Methylotenera mobilis</name>
    <dbReference type="NCBI Taxonomy" id="359408"/>
    <lineage>
        <taxon>Bacteria</taxon>
        <taxon>Pseudomonadati</taxon>
        <taxon>Pseudomonadota</taxon>
        <taxon>Betaproteobacteria</taxon>
        <taxon>Nitrosomonadales</taxon>
        <taxon>Methylophilaceae</taxon>
        <taxon>Methylotenera</taxon>
    </lineage>
</organism>
<evidence type="ECO:0000256" key="3">
    <source>
        <dbReference type="ARBA" id="ARBA00023163"/>
    </source>
</evidence>
<dbReference type="CDD" id="cd06170">
    <property type="entry name" value="LuxR_C_like"/>
    <property type="match status" value="1"/>
</dbReference>
<reference evidence="5 6" key="1">
    <citation type="journal article" date="2018" name="Nat. Biotechnol.">
        <title>A standardized bacterial taxonomy based on genome phylogeny substantially revises the tree of life.</title>
        <authorList>
            <person name="Parks D.H."/>
            <person name="Chuvochina M."/>
            <person name="Waite D.W."/>
            <person name="Rinke C."/>
            <person name="Skarshewski A."/>
            <person name="Chaumeil P.A."/>
            <person name="Hugenholtz P."/>
        </authorList>
    </citation>
    <scope>NUCLEOTIDE SEQUENCE [LARGE SCALE GENOMIC DNA]</scope>
    <source>
        <strain evidence="5">UBA9958</strain>
    </source>
</reference>
<dbReference type="InterPro" id="IPR000792">
    <property type="entry name" value="Tscrpt_reg_LuxR_C"/>
</dbReference>
<dbReference type="Gene3D" id="3.30.450.40">
    <property type="match status" value="1"/>
</dbReference>
<dbReference type="InterPro" id="IPR029016">
    <property type="entry name" value="GAF-like_dom_sf"/>
</dbReference>
<dbReference type="Pfam" id="PF00196">
    <property type="entry name" value="GerE"/>
    <property type="match status" value="1"/>
</dbReference>
<sequence>MPNDLHENINQPSSARALRQSLKETQANDTHLRLYLNFGQQLFTYGWSVNAANNLLHSLCNLLSAQHAVLAIENSGKLVIYTQIGQTLPVGARVPMMGILAMMLKNPVQFAVHENKNTQLWTHADVQHHECLIPIALGQHGKGVIALSGKKLVLNQAELEALQATSGLIALAISQHQGPARSEADLSILEKLTPREREILALLPSGLSNNELGIKLGIASGTAKIHVERVLNKLGVKDRTQAAVKAIELGYKS</sequence>
<dbReference type="InterPro" id="IPR016032">
    <property type="entry name" value="Sig_transdc_resp-reg_C-effctor"/>
</dbReference>
<dbReference type="PANTHER" id="PTHR44688:SF16">
    <property type="entry name" value="DNA-BINDING TRANSCRIPTIONAL ACTIVATOR DEVR_DOSR"/>
    <property type="match status" value="1"/>
</dbReference>
<proteinExistence type="predicted"/>
<evidence type="ECO:0000256" key="1">
    <source>
        <dbReference type="ARBA" id="ARBA00023015"/>
    </source>
</evidence>
<dbReference type="PANTHER" id="PTHR44688">
    <property type="entry name" value="DNA-BINDING TRANSCRIPTIONAL ACTIVATOR DEVR_DOSR"/>
    <property type="match status" value="1"/>
</dbReference>
<name>A0A351RCW2_9PROT</name>
<dbReference type="InterPro" id="IPR036388">
    <property type="entry name" value="WH-like_DNA-bd_sf"/>
</dbReference>
<dbReference type="Proteomes" id="UP000264313">
    <property type="component" value="Unassembled WGS sequence"/>
</dbReference>
<dbReference type="PRINTS" id="PR00038">
    <property type="entry name" value="HTHLUXR"/>
</dbReference>
<keyword evidence="2" id="KW-0238">DNA-binding</keyword>
<dbReference type="STRING" id="1132855.GCA_000384255_00974"/>